<dbReference type="GO" id="GO:0005634">
    <property type="term" value="C:nucleus"/>
    <property type="evidence" value="ECO:0007669"/>
    <property type="project" value="UniProtKB-SubCell"/>
</dbReference>
<dbReference type="InterPro" id="IPR050142">
    <property type="entry name" value="MADS-box/MEF2_TF"/>
</dbReference>
<evidence type="ECO:0000256" key="3">
    <source>
        <dbReference type="ARBA" id="ARBA00023125"/>
    </source>
</evidence>
<comment type="subcellular location">
    <subcellularLocation>
        <location evidence="1">Nucleus</location>
    </subcellularLocation>
</comment>
<keyword evidence="2" id="KW-0805">Transcription regulation</keyword>
<dbReference type="PROSITE" id="PS50066">
    <property type="entry name" value="MADS_BOX_2"/>
    <property type="match status" value="1"/>
</dbReference>
<evidence type="ECO:0000256" key="4">
    <source>
        <dbReference type="ARBA" id="ARBA00023163"/>
    </source>
</evidence>
<dbReference type="PANTHER" id="PTHR48019">
    <property type="entry name" value="SERUM RESPONSE FACTOR HOMOLOG"/>
    <property type="match status" value="1"/>
</dbReference>
<evidence type="ECO:0000259" key="6">
    <source>
        <dbReference type="PROSITE" id="PS50066"/>
    </source>
</evidence>
<evidence type="ECO:0000256" key="2">
    <source>
        <dbReference type="ARBA" id="ARBA00023015"/>
    </source>
</evidence>
<dbReference type="GO" id="GO:0003677">
    <property type="term" value="F:DNA binding"/>
    <property type="evidence" value="ECO:0007669"/>
    <property type="project" value="UniProtKB-KW"/>
</dbReference>
<dbReference type="SMART" id="SM00432">
    <property type="entry name" value="MADS"/>
    <property type="match status" value="1"/>
</dbReference>
<evidence type="ECO:0000313" key="8">
    <source>
        <dbReference type="Proteomes" id="UP000250235"/>
    </source>
</evidence>
<sequence>MGRARLRLELQRCPKARRKTYETRKKALLKKASELSTLCGVDVCMIMYPPPIKNEETEPFVWSNDPAQVLNLIESHKLSRLGGEWSSSKTCDLTWFYKDQTTKIEEEINKVKKANRHLKYPNCEEKYASLTSEELRIFSEVLTAKLEYAKQTINLLKQRKSFQVPDSSFSMNPPIDPLQTYFDAQSYLENQQRMMMMMIHYHNYNVMNYAPPMSFGMQNVGDSVQGYGEDQLMISSDYFHQVDVYSGFHPNMGF</sequence>
<dbReference type="GO" id="GO:0046983">
    <property type="term" value="F:protein dimerization activity"/>
    <property type="evidence" value="ECO:0007669"/>
    <property type="project" value="InterPro"/>
</dbReference>
<evidence type="ECO:0000313" key="7">
    <source>
        <dbReference type="EMBL" id="KZV30585.1"/>
    </source>
</evidence>
<evidence type="ECO:0000256" key="1">
    <source>
        <dbReference type="ARBA" id="ARBA00004123"/>
    </source>
</evidence>
<dbReference type="Proteomes" id="UP000250235">
    <property type="component" value="Unassembled WGS sequence"/>
</dbReference>
<keyword evidence="4" id="KW-0804">Transcription</keyword>
<dbReference type="Gene3D" id="3.40.1810.10">
    <property type="entry name" value="Transcription factor, MADS-box"/>
    <property type="match status" value="1"/>
</dbReference>
<dbReference type="OrthoDB" id="898323at2759"/>
<protein>
    <submittedName>
        <fullName evidence="7">MADS-box transcription factor PHERES 2-like</fullName>
    </submittedName>
</protein>
<proteinExistence type="predicted"/>
<name>A0A2Z7B7Y3_9LAMI</name>
<dbReference type="SUPFAM" id="SSF55455">
    <property type="entry name" value="SRF-like"/>
    <property type="match status" value="1"/>
</dbReference>
<dbReference type="InterPro" id="IPR002100">
    <property type="entry name" value="TF_MADSbox"/>
</dbReference>
<organism evidence="7 8">
    <name type="scientific">Dorcoceras hygrometricum</name>
    <dbReference type="NCBI Taxonomy" id="472368"/>
    <lineage>
        <taxon>Eukaryota</taxon>
        <taxon>Viridiplantae</taxon>
        <taxon>Streptophyta</taxon>
        <taxon>Embryophyta</taxon>
        <taxon>Tracheophyta</taxon>
        <taxon>Spermatophyta</taxon>
        <taxon>Magnoliopsida</taxon>
        <taxon>eudicotyledons</taxon>
        <taxon>Gunneridae</taxon>
        <taxon>Pentapetalae</taxon>
        <taxon>asterids</taxon>
        <taxon>lamiids</taxon>
        <taxon>Lamiales</taxon>
        <taxon>Gesneriaceae</taxon>
        <taxon>Didymocarpoideae</taxon>
        <taxon>Trichosporeae</taxon>
        <taxon>Loxocarpinae</taxon>
        <taxon>Dorcoceras</taxon>
    </lineage>
</organism>
<accession>A0A2Z7B7Y3</accession>
<dbReference type="EMBL" id="KV008237">
    <property type="protein sequence ID" value="KZV30585.1"/>
    <property type="molecule type" value="Genomic_DNA"/>
</dbReference>
<keyword evidence="8" id="KW-1185">Reference proteome</keyword>
<evidence type="ECO:0000256" key="5">
    <source>
        <dbReference type="ARBA" id="ARBA00023242"/>
    </source>
</evidence>
<gene>
    <name evidence="7" type="ORF">F511_05735</name>
</gene>
<keyword evidence="5" id="KW-0539">Nucleus</keyword>
<dbReference type="AlphaFoldDB" id="A0A2Z7B7Y3"/>
<dbReference type="Pfam" id="PF00319">
    <property type="entry name" value="SRF-TF"/>
    <property type="match status" value="1"/>
</dbReference>
<keyword evidence="3" id="KW-0238">DNA-binding</keyword>
<reference evidence="7 8" key="1">
    <citation type="journal article" date="2015" name="Proc. Natl. Acad. Sci. U.S.A.">
        <title>The resurrection genome of Boea hygrometrica: A blueprint for survival of dehydration.</title>
        <authorList>
            <person name="Xiao L."/>
            <person name="Yang G."/>
            <person name="Zhang L."/>
            <person name="Yang X."/>
            <person name="Zhao S."/>
            <person name="Ji Z."/>
            <person name="Zhou Q."/>
            <person name="Hu M."/>
            <person name="Wang Y."/>
            <person name="Chen M."/>
            <person name="Xu Y."/>
            <person name="Jin H."/>
            <person name="Xiao X."/>
            <person name="Hu G."/>
            <person name="Bao F."/>
            <person name="Hu Y."/>
            <person name="Wan P."/>
            <person name="Li L."/>
            <person name="Deng X."/>
            <person name="Kuang T."/>
            <person name="Xiang C."/>
            <person name="Zhu J.K."/>
            <person name="Oliver M.J."/>
            <person name="He Y."/>
        </authorList>
    </citation>
    <scope>NUCLEOTIDE SEQUENCE [LARGE SCALE GENOMIC DNA]</scope>
    <source>
        <strain evidence="8">cv. XS01</strain>
    </source>
</reference>
<feature type="domain" description="MADS-box" evidence="6">
    <location>
        <begin position="1"/>
        <end position="48"/>
    </location>
</feature>
<dbReference type="InterPro" id="IPR036879">
    <property type="entry name" value="TF_MADSbox_sf"/>
</dbReference>